<dbReference type="PANTHER" id="PTHR24198">
    <property type="entry name" value="ANKYRIN REPEAT AND PROTEIN KINASE DOMAIN-CONTAINING PROTEIN"/>
    <property type="match status" value="1"/>
</dbReference>
<sequence length="746" mass="86603">MNSSDNLDNLDNSDLLNIIDTSNLQDNDKVKKIVSLKTKKLVMPLVNGISIFSLLISRGKQDLIYKIVKAKPSLIKLGDMSGNTVLHHLGYFSDIDNFIKIAKLDPKSLNTQNNTGETPLFYLLHSPKTISQIINNLEVDLNLVSDYGHNILTKSLFLSKKENDKYYKTAEYLIHSDKIDLDSPEQGSPIMLATVKGYLDILKLLDKKGANFDKLNSDYISSLNIAVSINKKPIVEFIMSKTKDLNKNGPEGDDNIVVSALRRRDYKTVEKLVEGGLDLNKTNRYLESNAHIILNSDVSKHTIEKVLKNADLNIKNLEGITPLYLLLSKHNWKLYKDILKLKKLDIFTEDSNKKTVISLVKDKDLSLFTEIVVESYINNSPSKKFRNICKKDKRCNYDIFNKIVQNKRSYPMPTDHFTKNRISHSNLDRNETNSQDINLIDSDEVYYTVFNSDSLHNILYLISLLKRYDNFFPVFKHKIDFEISTQKYKSINLYHGENNLIYYLVTNYEKLLYKLSPYLIVWKDMDNYYIDPNLKLYVKKLLMTNIRFIVLKLTLVVGKRNTHANIIIYDKQLNTVERFDPYGDIPYLDIDSLDSILKNKLKEVFSELKKDFTYLAPKDYVGLTYQTLSDDSNIEVKRMGDPNGFCLAWTFWYLEMRMNNPDTHPKILIEKSVEKINKHSKSEGKYKFIDFIRNYADKLNKDKNKLLDSIGLDKTKHHRKIHKEEDEDIILKKIGLIFDKMTSVFN</sequence>
<reference evidence="3" key="1">
    <citation type="journal article" date="2020" name="Nature">
        <title>Giant virus diversity and host interactions through global metagenomics.</title>
        <authorList>
            <person name="Schulz F."/>
            <person name="Roux S."/>
            <person name="Paez-Espino D."/>
            <person name="Jungbluth S."/>
            <person name="Walsh D.A."/>
            <person name="Denef V.J."/>
            <person name="McMahon K.D."/>
            <person name="Konstantinidis K.T."/>
            <person name="Eloe-Fadrosh E.A."/>
            <person name="Kyrpides N.C."/>
            <person name="Woyke T."/>
        </authorList>
    </citation>
    <scope>NUCLEOTIDE SEQUENCE</scope>
    <source>
        <strain evidence="3">GVMAG-S-1004661-13</strain>
    </source>
</reference>
<dbReference type="PANTHER" id="PTHR24198:SF165">
    <property type="entry name" value="ANKYRIN REPEAT-CONTAINING PROTEIN-RELATED"/>
    <property type="match status" value="1"/>
</dbReference>
<dbReference type="InterPro" id="IPR036770">
    <property type="entry name" value="Ankyrin_rpt-contain_sf"/>
</dbReference>
<evidence type="ECO:0000256" key="2">
    <source>
        <dbReference type="ARBA" id="ARBA00023043"/>
    </source>
</evidence>
<keyword evidence="2" id="KW-0040">ANK repeat</keyword>
<accession>A0A6C0ACF6</accession>
<evidence type="ECO:0000256" key="1">
    <source>
        <dbReference type="ARBA" id="ARBA00022737"/>
    </source>
</evidence>
<dbReference type="InterPro" id="IPR002110">
    <property type="entry name" value="Ankyrin_rpt"/>
</dbReference>
<dbReference type="SMART" id="SM00248">
    <property type="entry name" value="ANK"/>
    <property type="match status" value="5"/>
</dbReference>
<name>A0A6C0ACF6_9ZZZZ</name>
<dbReference type="Gene3D" id="1.25.40.20">
    <property type="entry name" value="Ankyrin repeat-containing domain"/>
    <property type="match status" value="2"/>
</dbReference>
<protein>
    <submittedName>
        <fullName evidence="3">Uncharacterized protein</fullName>
    </submittedName>
</protein>
<dbReference type="PROSITE" id="PS50088">
    <property type="entry name" value="ANK_REPEAT"/>
    <property type="match status" value="1"/>
</dbReference>
<dbReference type="AlphaFoldDB" id="A0A6C0ACF6"/>
<dbReference type="EMBL" id="MN740546">
    <property type="protein sequence ID" value="QHS77397.1"/>
    <property type="molecule type" value="Genomic_DNA"/>
</dbReference>
<evidence type="ECO:0000313" key="3">
    <source>
        <dbReference type="EMBL" id="QHS77397.1"/>
    </source>
</evidence>
<dbReference type="SUPFAM" id="SSF48403">
    <property type="entry name" value="Ankyrin repeat"/>
    <property type="match status" value="1"/>
</dbReference>
<proteinExistence type="predicted"/>
<organism evidence="3">
    <name type="scientific">viral metagenome</name>
    <dbReference type="NCBI Taxonomy" id="1070528"/>
    <lineage>
        <taxon>unclassified sequences</taxon>
        <taxon>metagenomes</taxon>
        <taxon>organismal metagenomes</taxon>
    </lineage>
</organism>
<keyword evidence="1" id="KW-0677">Repeat</keyword>